<feature type="region of interest" description="Disordered" evidence="1">
    <location>
        <begin position="97"/>
        <end position="120"/>
    </location>
</feature>
<dbReference type="AlphaFoldDB" id="A0AA41YVE3"/>
<accession>A0AA41YVE3</accession>
<keyword evidence="3" id="KW-1185">Reference proteome</keyword>
<gene>
    <name evidence="2" type="ORF">M8523_08320</name>
</gene>
<proteinExistence type="predicted"/>
<dbReference type="Proteomes" id="UP001165667">
    <property type="component" value="Unassembled WGS sequence"/>
</dbReference>
<dbReference type="InterPro" id="IPR015000">
    <property type="entry name" value="EipB-like"/>
</dbReference>
<organism evidence="2 3">
    <name type="scientific">Lichenifustis flavocetrariae</name>
    <dbReference type="NCBI Taxonomy" id="2949735"/>
    <lineage>
        <taxon>Bacteria</taxon>
        <taxon>Pseudomonadati</taxon>
        <taxon>Pseudomonadota</taxon>
        <taxon>Alphaproteobacteria</taxon>
        <taxon>Hyphomicrobiales</taxon>
        <taxon>Lichenihabitantaceae</taxon>
        <taxon>Lichenifustis</taxon>
    </lineage>
</organism>
<dbReference type="RefSeq" id="WP_282584379.1">
    <property type="nucleotide sequence ID" value="NZ_JAMOIM010000004.1"/>
</dbReference>
<name>A0AA41YVE3_9HYPH</name>
<evidence type="ECO:0000256" key="1">
    <source>
        <dbReference type="SAM" id="MobiDB-lite"/>
    </source>
</evidence>
<reference evidence="2" key="1">
    <citation type="submission" date="2022-05" db="EMBL/GenBank/DDBJ databases">
        <authorList>
            <person name="Pankratov T."/>
        </authorList>
    </citation>
    <scope>NUCLEOTIDE SEQUENCE</scope>
    <source>
        <strain evidence="2">BP6-180914</strain>
    </source>
</reference>
<evidence type="ECO:0000313" key="3">
    <source>
        <dbReference type="Proteomes" id="UP001165667"/>
    </source>
</evidence>
<dbReference type="Pfam" id="PF08904">
    <property type="entry name" value="EipB_like"/>
    <property type="match status" value="1"/>
</dbReference>
<sequence length="265" mass="27982">MLALVVGFAPANGARASGIALLPHHAVYKLALVSSSGNKAPADASGMISYDFSGSACDGYKTVFRQVTSIEPAEGETRVSNTETTTLESRNATRFGFDIRTSNNDSEDDVKGDASKTSGGSIAIDLQKPEAAQVDLKTEALFPTEHLSRIIASAQAGSKILSAQVYDGSDTGRKLYNTLSVIGAPLTTPATDPAAQDEALKGERRWPVTISYFEQGQDDAQPAYVLSFELYENGVSRAIKVDYGNFALAGQLVEFKAGAATSCPK</sequence>
<dbReference type="EMBL" id="JAMOIM010000004">
    <property type="protein sequence ID" value="MCW6508025.1"/>
    <property type="molecule type" value="Genomic_DNA"/>
</dbReference>
<evidence type="ECO:0000313" key="2">
    <source>
        <dbReference type="EMBL" id="MCW6508025.1"/>
    </source>
</evidence>
<protein>
    <submittedName>
        <fullName evidence="2">Cell envelope integrity EipB family protein</fullName>
    </submittedName>
</protein>
<comment type="caution">
    <text evidence="2">The sequence shown here is derived from an EMBL/GenBank/DDBJ whole genome shotgun (WGS) entry which is preliminary data.</text>
</comment>